<protein>
    <submittedName>
        <fullName evidence="2">N-acetyltransferase</fullName>
    </submittedName>
</protein>
<dbReference type="AlphaFoldDB" id="A0A3A9YRL1"/>
<dbReference type="SUPFAM" id="SSF55729">
    <property type="entry name" value="Acyl-CoA N-acyltransferases (Nat)"/>
    <property type="match status" value="1"/>
</dbReference>
<gene>
    <name evidence="2" type="ORF">D7223_30515</name>
</gene>
<evidence type="ECO:0000259" key="1">
    <source>
        <dbReference type="PROSITE" id="PS51186"/>
    </source>
</evidence>
<accession>A0A3A9YRL1</accession>
<reference evidence="2 3" key="1">
    <citation type="journal article" date="2004" name="Syst. Appl. Microbiol.">
        <title>Cryptoendolithic actinomycetes from antarctic sandstone rock samples: Micromonospora endolithica sp. nov. and two isolates related to Micromonospora coerulea Jensen 1932.</title>
        <authorList>
            <person name="Hirsch P."/>
            <person name="Mevs U."/>
            <person name="Kroppenstedt R.M."/>
            <person name="Schumann P."/>
            <person name="Stackebrandt E."/>
        </authorList>
    </citation>
    <scope>NUCLEOTIDE SEQUENCE [LARGE SCALE GENOMIC DNA]</scope>
    <source>
        <strain evidence="2 3">JCM 12677</strain>
    </source>
</reference>
<dbReference type="OrthoDB" id="4725120at2"/>
<evidence type="ECO:0000313" key="2">
    <source>
        <dbReference type="EMBL" id="RKN38658.1"/>
    </source>
</evidence>
<dbReference type="EMBL" id="RBAK01000020">
    <property type="protein sequence ID" value="RKN38658.1"/>
    <property type="molecule type" value="Genomic_DNA"/>
</dbReference>
<dbReference type="InterPro" id="IPR016181">
    <property type="entry name" value="Acyl_CoA_acyltransferase"/>
</dbReference>
<dbReference type="CDD" id="cd04301">
    <property type="entry name" value="NAT_SF"/>
    <property type="match status" value="1"/>
</dbReference>
<dbReference type="RefSeq" id="WP_120732833.1">
    <property type="nucleotide sequence ID" value="NZ_RBAK01000020.1"/>
</dbReference>
<dbReference type="Gene3D" id="3.40.630.30">
    <property type="match status" value="1"/>
</dbReference>
<dbReference type="GO" id="GO:0016747">
    <property type="term" value="F:acyltransferase activity, transferring groups other than amino-acyl groups"/>
    <property type="evidence" value="ECO:0007669"/>
    <property type="project" value="InterPro"/>
</dbReference>
<sequence length="152" mass="17298">MTFDFIEKRPGPGDQVIWFPFAENNDFSPSWWDYRSIDGVKSYTLLEVHQGEVEVARIELDPGVVIDHYLGTPALGNTALEIELIEVAESHRRRGIGTKIIRALASRYPKRRLLAFSEEADDFWASLGWTRHDHPEGPQLNRPLFIQPAAGV</sequence>
<name>A0A3A9YRL1_9ACTN</name>
<keyword evidence="3" id="KW-1185">Reference proteome</keyword>
<dbReference type="Proteomes" id="UP000281726">
    <property type="component" value="Unassembled WGS sequence"/>
</dbReference>
<organism evidence="2 3">
    <name type="scientific">Micromonospora endolithica</name>
    <dbReference type="NCBI Taxonomy" id="230091"/>
    <lineage>
        <taxon>Bacteria</taxon>
        <taxon>Bacillati</taxon>
        <taxon>Actinomycetota</taxon>
        <taxon>Actinomycetes</taxon>
        <taxon>Micromonosporales</taxon>
        <taxon>Micromonosporaceae</taxon>
        <taxon>Micromonospora</taxon>
    </lineage>
</organism>
<keyword evidence="2" id="KW-0808">Transferase</keyword>
<proteinExistence type="predicted"/>
<feature type="domain" description="N-acetyltransferase" evidence="1">
    <location>
        <begin position="11"/>
        <end position="150"/>
    </location>
</feature>
<dbReference type="Pfam" id="PF00583">
    <property type="entry name" value="Acetyltransf_1"/>
    <property type="match status" value="1"/>
</dbReference>
<evidence type="ECO:0000313" key="3">
    <source>
        <dbReference type="Proteomes" id="UP000281726"/>
    </source>
</evidence>
<dbReference type="PROSITE" id="PS51186">
    <property type="entry name" value="GNAT"/>
    <property type="match status" value="1"/>
</dbReference>
<dbReference type="InterPro" id="IPR000182">
    <property type="entry name" value="GNAT_dom"/>
</dbReference>
<comment type="caution">
    <text evidence="2">The sequence shown here is derived from an EMBL/GenBank/DDBJ whole genome shotgun (WGS) entry which is preliminary data.</text>
</comment>